<keyword evidence="2" id="KW-0812">Transmembrane</keyword>
<sequence>MGLLGLTYTYVPRQGTDVRVYLLLPLLVLLSACSTPPELQNTSPELPLDWQTPRDEMAGASGWRQDLNDPVLNLWINQALQRNPALAAARQQLAAAEQRVRISGADRYPQLSLELGSRRQEDSERVDSLELTLGWTPDVWGELSARQREAEFSRAAAAAAYDEQRETLAAAVAQNGFALQEARLLLALYTQRRDNLQQNLEIIESGYRQGLNEALDLYLARNNLHAEAARVEQQQQTLSELQRELERQLGRYPAAQLTTEATLALIDTAIPAGQPADILTRRPDLQQQWLTLLAADATLAAAHRDRFPALSLNAAYGGSSDALGTLLSGGNLAWSLGASLAQSLFDAGRKSATQEQALAQRREQEQRWLDAVFTALTEVENALSARQSLQARYALYLKAEQNALNAETLAFEQYQNGLESYTTVLEAQRRALDAQTSVINLRRQLLDNRVALYRALGGGFQHSTSSLQTVQTSAPETP</sequence>
<keyword evidence="5" id="KW-1185">Reference proteome</keyword>
<name>A0A2P8ESP3_9GAMM</name>
<dbReference type="OrthoDB" id="9770517at2"/>
<protein>
    <submittedName>
        <fullName evidence="4">NodT family efflux transporter outer membrane factor (OMF) lipoprotein</fullName>
    </submittedName>
</protein>
<dbReference type="NCBIfam" id="TIGR01845">
    <property type="entry name" value="outer_NodT"/>
    <property type="match status" value="1"/>
</dbReference>
<keyword evidence="3" id="KW-0175">Coiled coil</keyword>
<dbReference type="Pfam" id="PF02321">
    <property type="entry name" value="OEP"/>
    <property type="match status" value="2"/>
</dbReference>
<feature type="coiled-coil region" evidence="3">
    <location>
        <begin position="179"/>
        <end position="251"/>
    </location>
</feature>
<dbReference type="Gene3D" id="2.20.200.10">
    <property type="entry name" value="Outer membrane efflux proteins (OEP)"/>
    <property type="match status" value="1"/>
</dbReference>
<gene>
    <name evidence="4" type="ORF">CLV44_11735</name>
</gene>
<dbReference type="AlphaFoldDB" id="A0A2P8ESP3"/>
<comment type="caution">
    <text evidence="4">The sequence shown here is derived from an EMBL/GenBank/DDBJ whole genome shotgun (WGS) entry which is preliminary data.</text>
</comment>
<dbReference type="GO" id="GO:0009279">
    <property type="term" value="C:cell outer membrane"/>
    <property type="evidence" value="ECO:0007669"/>
    <property type="project" value="UniProtKB-SubCell"/>
</dbReference>
<accession>A0A2P8ESP3</accession>
<dbReference type="SUPFAM" id="SSF56954">
    <property type="entry name" value="Outer membrane efflux proteins (OEP)"/>
    <property type="match status" value="1"/>
</dbReference>
<evidence type="ECO:0000256" key="1">
    <source>
        <dbReference type="ARBA" id="ARBA00007613"/>
    </source>
</evidence>
<evidence type="ECO:0000313" key="5">
    <source>
        <dbReference type="Proteomes" id="UP000242133"/>
    </source>
</evidence>
<keyword evidence="2" id="KW-1134">Transmembrane beta strand</keyword>
<dbReference type="GO" id="GO:0015562">
    <property type="term" value="F:efflux transmembrane transporter activity"/>
    <property type="evidence" value="ECO:0007669"/>
    <property type="project" value="InterPro"/>
</dbReference>
<keyword evidence="2 4" id="KW-0449">Lipoprotein</keyword>
<organism evidence="4 5">
    <name type="scientific">Marinobacterium halophilum</name>
    <dbReference type="NCBI Taxonomy" id="267374"/>
    <lineage>
        <taxon>Bacteria</taxon>
        <taxon>Pseudomonadati</taxon>
        <taxon>Pseudomonadota</taxon>
        <taxon>Gammaproteobacteria</taxon>
        <taxon>Oceanospirillales</taxon>
        <taxon>Oceanospirillaceae</taxon>
        <taxon>Marinobacterium</taxon>
    </lineage>
</organism>
<reference evidence="4 5" key="1">
    <citation type="submission" date="2018-03" db="EMBL/GenBank/DDBJ databases">
        <title>Genomic Encyclopedia of Archaeal and Bacterial Type Strains, Phase II (KMG-II): from individual species to whole genera.</title>
        <authorList>
            <person name="Goeker M."/>
        </authorList>
    </citation>
    <scope>NUCLEOTIDE SEQUENCE [LARGE SCALE GENOMIC DNA]</scope>
    <source>
        <strain evidence="4 5">DSM 17586</strain>
    </source>
</reference>
<keyword evidence="2" id="KW-0472">Membrane</keyword>
<evidence type="ECO:0000256" key="3">
    <source>
        <dbReference type="SAM" id="Coils"/>
    </source>
</evidence>
<dbReference type="PANTHER" id="PTHR30203">
    <property type="entry name" value="OUTER MEMBRANE CATION EFFLUX PROTEIN"/>
    <property type="match status" value="1"/>
</dbReference>
<dbReference type="Proteomes" id="UP000242133">
    <property type="component" value="Unassembled WGS sequence"/>
</dbReference>
<evidence type="ECO:0000313" key="4">
    <source>
        <dbReference type="EMBL" id="PSL12506.1"/>
    </source>
</evidence>
<evidence type="ECO:0000256" key="2">
    <source>
        <dbReference type="RuleBase" id="RU362097"/>
    </source>
</evidence>
<comment type="subcellular location">
    <subcellularLocation>
        <location evidence="2">Cell outer membrane</location>
        <topology evidence="2">Lipid-anchor</topology>
    </subcellularLocation>
</comment>
<dbReference type="InterPro" id="IPR010131">
    <property type="entry name" value="MdtP/NodT-like"/>
</dbReference>
<dbReference type="InterPro" id="IPR003423">
    <property type="entry name" value="OMP_efflux"/>
</dbReference>
<dbReference type="Gene3D" id="1.20.1600.10">
    <property type="entry name" value="Outer membrane efflux proteins (OEP)"/>
    <property type="match status" value="1"/>
</dbReference>
<proteinExistence type="inferred from homology"/>
<keyword evidence="2" id="KW-0564">Palmitate</keyword>
<dbReference type="EMBL" id="PYGI01000017">
    <property type="protein sequence ID" value="PSL12506.1"/>
    <property type="molecule type" value="Genomic_DNA"/>
</dbReference>
<comment type="similarity">
    <text evidence="1 2">Belongs to the outer membrane factor (OMF) (TC 1.B.17) family.</text>
</comment>